<name>A0A8H3TZB9_9TREE</name>
<dbReference type="Gene3D" id="1.20.120.1630">
    <property type="match status" value="1"/>
</dbReference>
<keyword evidence="3 13" id="KW-0489">Methyltransferase</keyword>
<keyword evidence="11 13" id="KW-0594">Phospholipid biosynthesis</keyword>
<feature type="compositionally biased region" description="Basic and acidic residues" evidence="14">
    <location>
        <begin position="12"/>
        <end position="24"/>
    </location>
</feature>
<feature type="transmembrane region" description="Helical" evidence="13">
    <location>
        <begin position="733"/>
        <end position="760"/>
    </location>
</feature>
<feature type="compositionally biased region" description="Acidic residues" evidence="14">
    <location>
        <begin position="387"/>
        <end position="397"/>
    </location>
</feature>
<dbReference type="InterPro" id="IPR016219">
    <property type="entry name" value="Phosphatid-EA_MeTrfase_fun"/>
</dbReference>
<organism evidence="15 16">
    <name type="scientific">Naganishia liquefaciens</name>
    <dbReference type="NCBI Taxonomy" id="104408"/>
    <lineage>
        <taxon>Eukaryota</taxon>
        <taxon>Fungi</taxon>
        <taxon>Dikarya</taxon>
        <taxon>Basidiomycota</taxon>
        <taxon>Agaricomycotina</taxon>
        <taxon>Tremellomycetes</taxon>
        <taxon>Filobasidiales</taxon>
        <taxon>Filobasidiaceae</taxon>
        <taxon>Naganishia</taxon>
    </lineage>
</organism>
<dbReference type="AlphaFoldDB" id="A0A8H3TZB9"/>
<keyword evidence="4 13" id="KW-0808">Transferase</keyword>
<evidence type="ECO:0000256" key="12">
    <source>
        <dbReference type="ARBA" id="ARBA00023264"/>
    </source>
</evidence>
<comment type="similarity">
    <text evidence="13">Belongs to the class VI-like SAM-binding methyltransferase superfamily. CHO2 family.</text>
</comment>
<dbReference type="UniPathway" id="UPA00753"/>
<evidence type="ECO:0000313" key="16">
    <source>
        <dbReference type="Proteomes" id="UP000620104"/>
    </source>
</evidence>
<feature type="transmembrane region" description="Helical" evidence="13">
    <location>
        <begin position="229"/>
        <end position="249"/>
    </location>
</feature>
<dbReference type="EC" id="2.1.1.17" evidence="13"/>
<gene>
    <name evidence="15" type="ORF">NliqN6_6254</name>
</gene>
<evidence type="ECO:0000256" key="5">
    <source>
        <dbReference type="ARBA" id="ARBA00022691"/>
    </source>
</evidence>
<keyword evidence="8 13" id="KW-1133">Transmembrane helix</keyword>
<evidence type="ECO:0000256" key="8">
    <source>
        <dbReference type="ARBA" id="ARBA00022989"/>
    </source>
</evidence>
<keyword evidence="10 13" id="KW-0472">Membrane</keyword>
<dbReference type="Proteomes" id="UP000620104">
    <property type="component" value="Unassembled WGS sequence"/>
</dbReference>
<evidence type="ECO:0000256" key="14">
    <source>
        <dbReference type="SAM" id="MobiDB-lite"/>
    </source>
</evidence>
<evidence type="ECO:0000313" key="15">
    <source>
        <dbReference type="EMBL" id="GHJ89852.1"/>
    </source>
</evidence>
<sequence length="1155" mass="129858">MDSRLSSTMLSRGEHPTAMHELRQRKPATVDPTSHGHENGDAVAEPPQEHGDKKQVYGKTPDGTVFQVPPTHSFIHTLSHTIFTSHLTILTLLSFAFQIWAFIYLPSWARTVFFWTYFAFWRAAYDAGLGWVLRKQSERRWIVRQLRKRGWLERAEGEDGEIKNAWAAWWKRELEAKMGHEGYRWDAVPEEFNAWLMFRQVVDVILLNDFLSYSLFACTQLRFPADESVLSIVARWIFGWALIVANVFIKVDAHKAIGNYSWYWGDTFWQLILQEELVFDGVYEVAPHPMYSIGYIGYYGLSIVTGSWPVFFTSLIAHAFQFFFLVWFENPHIERTYGGGKKPIAGKTSARAWPAARGVDVPAAGQPSDLAAKLGLDDDPTPSGTEGETDSEWEEHDEAATPEAMPETFVNEDEGVKAALKEGFEQPVTSSAAATTEETSRGASSLGGSEGSRLSIKALTIKYLQKPMVIFSNIDTFRYVLQVFARGDMLTLGALYRSNDFLFVLLIAYAVLPNLFGKYITLRPTLRLTLYYLHALFWRFFHSFGLGLLLRAQSKSRWLVRHFLKHYHYASGYSGVAAQTGRRTPGERRVSLAVRYGMDTTEDDVQAATKDAFDNWKVIYNTSLVMTYVSFGCLAWKIYSIPSDWTVGGQLLRHTLGFLLIALHIWSAASSYEVLGDFGKSLSILAGVDANVGPVVGWFYSDFFLEQYAQKLAYTGIYRFLNNPERSMGAASLLGLALISGSKMVATLAFISHLCHWWFLSFVEGPHMKKLYGDSLRKDGGVSRTLKNAAEKHAKSLESKAGRHAPEIKRALSGVKETMSKMEDKVTEAVEEFLDHARPRINEVVEDTKNLLQRSRERMIITRTTSGADTFDRSQYGLTLPSTSNGPVQRYHVGQPIRVSWNAPPTHSKKDWIGIYRLGSCKDDLVTKIASVGKWVPIYDEEWDGSTPLDDVVPAQRREADAGTVIFEKDKLPWKAGQYEIRYHHDGKHNVMARVAPVEIYGESLCALNKTRLEQVRGAVSRVPESADLPTTRQEVAKIVSFAVDLDPKLVPRSARKLVQELESNPVANVEEIELDEDVDQSFDQDLEDDAEPDESDDFAIMSEDQAKRIAAMLETAFDIELATAVILANTNVSVIARRIIGARSLATTSNSASG</sequence>
<evidence type="ECO:0000256" key="13">
    <source>
        <dbReference type="RuleBase" id="RU361122"/>
    </source>
</evidence>
<comment type="function">
    <text evidence="13">Catalyzes the first step of the methylation pathway of phosphatidylcholine biosynthesis, the SAM-dependent methylation of phosphatidylethanolamine (PE) to phosphatidylmonomethylethanolamine (PMME).</text>
</comment>
<dbReference type="OrthoDB" id="4583at2759"/>
<accession>A0A8H3TZB9</accession>
<evidence type="ECO:0000256" key="1">
    <source>
        <dbReference type="ARBA" id="ARBA00004127"/>
    </source>
</evidence>
<comment type="caution">
    <text evidence="13">Lacks conserved residue(s) required for the propagation of feature annotation.</text>
</comment>
<feature type="transmembrane region" description="Helical" evidence="13">
    <location>
        <begin position="532"/>
        <end position="552"/>
    </location>
</feature>
<evidence type="ECO:0000256" key="9">
    <source>
        <dbReference type="ARBA" id="ARBA00023098"/>
    </source>
</evidence>
<feature type="transmembrane region" description="Helical" evidence="13">
    <location>
        <begin position="651"/>
        <end position="669"/>
    </location>
</feature>
<evidence type="ECO:0000256" key="11">
    <source>
        <dbReference type="ARBA" id="ARBA00023209"/>
    </source>
</evidence>
<comment type="pathway">
    <text evidence="13">Phospholipid metabolism; phosphatidylcholine biosynthesis.</text>
</comment>
<dbReference type="EMBL" id="BLZA01000049">
    <property type="protein sequence ID" value="GHJ89852.1"/>
    <property type="molecule type" value="Genomic_DNA"/>
</dbReference>
<evidence type="ECO:0000256" key="10">
    <source>
        <dbReference type="ARBA" id="ARBA00023136"/>
    </source>
</evidence>
<dbReference type="PANTHER" id="PTHR32138">
    <property type="entry name" value="PHOSPHATIDYLETHANOLAMINE N-METHYLTRANSFERASE"/>
    <property type="match status" value="1"/>
</dbReference>
<keyword evidence="5 13" id="KW-0949">S-adenosyl-L-methionine</keyword>
<evidence type="ECO:0000256" key="6">
    <source>
        <dbReference type="ARBA" id="ARBA00022692"/>
    </source>
</evidence>
<dbReference type="Pfam" id="PF04191">
    <property type="entry name" value="PEMT"/>
    <property type="match status" value="2"/>
</dbReference>
<keyword evidence="12 13" id="KW-1208">Phospholipid metabolism</keyword>
<dbReference type="InterPro" id="IPR007318">
    <property type="entry name" value="Phopholipid_MeTrfase"/>
</dbReference>
<feature type="compositionally biased region" description="Low complexity" evidence="14">
    <location>
        <begin position="429"/>
        <end position="450"/>
    </location>
</feature>
<dbReference type="PROSITE" id="PS51598">
    <property type="entry name" value="SAM_CHO2"/>
    <property type="match status" value="1"/>
</dbReference>
<feature type="region of interest" description="Disordered" evidence="14">
    <location>
        <begin position="369"/>
        <end position="408"/>
    </location>
</feature>
<comment type="caution">
    <text evidence="15">The sequence shown here is derived from an EMBL/GenBank/DDBJ whole genome shotgun (WGS) entry which is preliminary data.</text>
</comment>
<keyword evidence="6 13" id="KW-0812">Transmembrane</keyword>
<feature type="transmembrane region" description="Helical" evidence="13">
    <location>
        <begin position="87"/>
        <end position="106"/>
    </location>
</feature>
<reference evidence="15" key="1">
    <citation type="submission" date="2020-07" db="EMBL/GenBank/DDBJ databases">
        <title>Draft Genome Sequence of a Deep-Sea Yeast, Naganishia (Cryptococcus) liquefaciens strain N6.</title>
        <authorList>
            <person name="Han Y.W."/>
            <person name="Kajitani R."/>
            <person name="Morimoto H."/>
            <person name="Parhat M."/>
            <person name="Tsubouchi H."/>
            <person name="Bakenova O."/>
            <person name="Ogata M."/>
            <person name="Argunhan B."/>
            <person name="Aoki R."/>
            <person name="Kajiwara S."/>
            <person name="Itoh T."/>
            <person name="Iwasaki H."/>
        </authorList>
    </citation>
    <scope>NUCLEOTIDE SEQUENCE</scope>
    <source>
        <strain evidence="15">N6</strain>
    </source>
</reference>
<feature type="region of interest" description="Disordered" evidence="14">
    <location>
        <begin position="427"/>
        <end position="450"/>
    </location>
</feature>
<evidence type="ECO:0000256" key="3">
    <source>
        <dbReference type="ARBA" id="ARBA00022603"/>
    </source>
</evidence>
<dbReference type="GO" id="GO:0004608">
    <property type="term" value="F:phosphatidylethanolamine N-methyltransferase activity"/>
    <property type="evidence" value="ECO:0007669"/>
    <property type="project" value="UniProtKB-UniRule"/>
</dbReference>
<keyword evidence="7 13" id="KW-0256">Endoplasmic reticulum</keyword>
<keyword evidence="2 13" id="KW-0444">Lipid biosynthesis</keyword>
<dbReference type="GO" id="GO:0005789">
    <property type="term" value="C:endoplasmic reticulum membrane"/>
    <property type="evidence" value="ECO:0007669"/>
    <property type="project" value="UniProtKB-SubCell"/>
</dbReference>
<comment type="catalytic activity">
    <reaction evidence="13">
        <text>a 1,2-diacyl-sn-glycero-3-phosphoethanolamine + S-adenosyl-L-methionine = a 1,2-diacyl-sn-glycero-3-phospho-N-methylethanolamine + S-adenosyl-L-homocysteine + H(+)</text>
        <dbReference type="Rhea" id="RHEA:11164"/>
        <dbReference type="ChEBI" id="CHEBI:15378"/>
        <dbReference type="ChEBI" id="CHEBI:57856"/>
        <dbReference type="ChEBI" id="CHEBI:59789"/>
        <dbReference type="ChEBI" id="CHEBI:64573"/>
        <dbReference type="ChEBI" id="CHEBI:64612"/>
        <dbReference type="EC" id="2.1.1.17"/>
    </reaction>
</comment>
<dbReference type="GO" id="GO:0006656">
    <property type="term" value="P:phosphatidylcholine biosynthetic process"/>
    <property type="evidence" value="ECO:0007669"/>
    <property type="project" value="UniProtKB-UniRule"/>
</dbReference>
<feature type="transmembrane region" description="Helical" evidence="13">
    <location>
        <begin position="112"/>
        <end position="133"/>
    </location>
</feature>
<evidence type="ECO:0000256" key="7">
    <source>
        <dbReference type="ARBA" id="ARBA00022824"/>
    </source>
</evidence>
<dbReference type="GO" id="GO:0032259">
    <property type="term" value="P:methylation"/>
    <property type="evidence" value="ECO:0007669"/>
    <property type="project" value="UniProtKB-KW"/>
</dbReference>
<feature type="transmembrane region" description="Helical" evidence="13">
    <location>
        <begin position="501"/>
        <end position="520"/>
    </location>
</feature>
<feature type="transmembrane region" description="Helical" evidence="13">
    <location>
        <begin position="618"/>
        <end position="639"/>
    </location>
</feature>
<dbReference type="PANTHER" id="PTHR32138:SF0">
    <property type="entry name" value="PHOSPHATIDYLETHANOLAMINE N-METHYLTRANSFERASE"/>
    <property type="match status" value="1"/>
</dbReference>
<feature type="transmembrane region" description="Helical" evidence="13">
    <location>
        <begin position="308"/>
        <end position="328"/>
    </location>
</feature>
<comment type="subcellular location">
    <subcellularLocation>
        <location evidence="1">Endomembrane system</location>
        <topology evidence="1">Multi-pass membrane protein</topology>
    </subcellularLocation>
    <subcellularLocation>
        <location evidence="13">Endoplasmic reticulum membrane</location>
        <topology evidence="13">Multi-pass membrane protein</topology>
    </subcellularLocation>
</comment>
<proteinExistence type="inferred from homology"/>
<feature type="compositionally biased region" description="Polar residues" evidence="14">
    <location>
        <begin position="1"/>
        <end position="10"/>
    </location>
</feature>
<keyword evidence="9 13" id="KW-0443">Lipid metabolism</keyword>
<feature type="region of interest" description="Disordered" evidence="14">
    <location>
        <begin position="1"/>
        <end position="61"/>
    </location>
</feature>
<protein>
    <recommendedName>
        <fullName evidence="13">Phosphatidylethanolamine N-methyltransferase</fullName>
        <shortName evidence="13">PEAMT</shortName>
        <ecNumber evidence="13">2.1.1.17</ecNumber>
    </recommendedName>
</protein>
<keyword evidence="16" id="KW-1185">Reference proteome</keyword>
<evidence type="ECO:0000256" key="2">
    <source>
        <dbReference type="ARBA" id="ARBA00022516"/>
    </source>
</evidence>
<evidence type="ECO:0000256" key="4">
    <source>
        <dbReference type="ARBA" id="ARBA00022679"/>
    </source>
</evidence>